<dbReference type="FunFam" id="2.10.25.10:FF:000012">
    <property type="entry name" value="Delta-like protein"/>
    <property type="match status" value="1"/>
</dbReference>
<evidence type="ECO:0000256" key="23">
    <source>
        <dbReference type="SAM" id="SignalP"/>
    </source>
</evidence>
<dbReference type="Pfam" id="PF00193">
    <property type="entry name" value="Xlink"/>
    <property type="match status" value="2"/>
</dbReference>
<dbReference type="EMBL" id="MKHE01000020">
    <property type="protein sequence ID" value="OWK04787.1"/>
    <property type="molecule type" value="Genomic_DNA"/>
</dbReference>
<keyword evidence="7 20" id="KW-0768">Sushi</keyword>
<feature type="compositionally biased region" description="Basic and acidic residues" evidence="22">
    <location>
        <begin position="604"/>
        <end position="617"/>
    </location>
</feature>
<dbReference type="GO" id="GO:0005615">
    <property type="term" value="C:extracellular space"/>
    <property type="evidence" value="ECO:0007669"/>
    <property type="project" value="TreeGrafter"/>
</dbReference>
<dbReference type="FunFam" id="3.10.100.10:FF:000011">
    <property type="entry name" value="Aggrecan core protein"/>
    <property type="match status" value="1"/>
</dbReference>
<dbReference type="FunFam" id="2.10.70.10:FF:000003">
    <property type="entry name" value="Versican core protein"/>
    <property type="match status" value="1"/>
</dbReference>
<evidence type="ECO:0000256" key="16">
    <source>
        <dbReference type="ARBA" id="ARBA00044100"/>
    </source>
</evidence>
<comment type="subunit">
    <text evidence="18">Interacts with TNR.</text>
</comment>
<evidence type="ECO:0000313" key="30">
    <source>
        <dbReference type="Proteomes" id="UP000242450"/>
    </source>
</evidence>
<dbReference type="GO" id="GO:0010001">
    <property type="term" value="P:glial cell differentiation"/>
    <property type="evidence" value="ECO:0007669"/>
    <property type="project" value="TreeGrafter"/>
</dbReference>
<gene>
    <name evidence="29" type="ORF">Celaphus_00001891</name>
</gene>
<dbReference type="GO" id="GO:0002052">
    <property type="term" value="P:positive regulation of neuroblast proliferation"/>
    <property type="evidence" value="ECO:0007669"/>
    <property type="project" value="TreeGrafter"/>
</dbReference>
<evidence type="ECO:0000256" key="22">
    <source>
        <dbReference type="SAM" id="MobiDB-lite"/>
    </source>
</evidence>
<keyword evidence="14" id="KW-0373">Hyaluronic acid</keyword>
<dbReference type="OrthoDB" id="5860362at2759"/>
<dbReference type="Pfam" id="PF00084">
    <property type="entry name" value="Sushi"/>
    <property type="match status" value="1"/>
</dbReference>
<dbReference type="PROSITE" id="PS01186">
    <property type="entry name" value="EGF_2"/>
    <property type="match status" value="1"/>
</dbReference>
<dbReference type="Gene3D" id="2.60.40.10">
    <property type="entry name" value="Immunoglobulins"/>
    <property type="match status" value="1"/>
</dbReference>
<feature type="disulfide bond" evidence="19">
    <location>
        <begin position="673"/>
        <end position="682"/>
    </location>
</feature>
<dbReference type="GO" id="GO:0005540">
    <property type="term" value="F:hyaluronic acid binding"/>
    <property type="evidence" value="ECO:0007669"/>
    <property type="project" value="UniProtKB-KW"/>
</dbReference>
<dbReference type="SUPFAM" id="SSF57535">
    <property type="entry name" value="Complement control module/SCR domain"/>
    <property type="match status" value="1"/>
</dbReference>
<evidence type="ECO:0000256" key="20">
    <source>
        <dbReference type="PROSITE-ProRule" id="PRU00302"/>
    </source>
</evidence>
<evidence type="ECO:0000256" key="8">
    <source>
        <dbReference type="ARBA" id="ARBA00022729"/>
    </source>
</evidence>
<keyword evidence="11" id="KW-0654">Proteoglycan</keyword>
<evidence type="ECO:0000256" key="21">
    <source>
        <dbReference type="PROSITE-ProRule" id="PRU00323"/>
    </source>
</evidence>
<keyword evidence="5 19" id="KW-0245">EGF-like domain</keyword>
<dbReference type="InterPro" id="IPR000436">
    <property type="entry name" value="Sushi_SCR_CCP_dom"/>
</dbReference>
<dbReference type="PROSITE" id="PS00022">
    <property type="entry name" value="EGF_1"/>
    <property type="match status" value="1"/>
</dbReference>
<evidence type="ECO:0000256" key="14">
    <source>
        <dbReference type="ARBA" id="ARBA00023290"/>
    </source>
</evidence>
<dbReference type="InterPro" id="IPR007110">
    <property type="entry name" value="Ig-like_dom"/>
</dbReference>
<dbReference type="InterPro" id="IPR000742">
    <property type="entry name" value="EGF"/>
</dbReference>
<keyword evidence="8 23" id="KW-0732">Signal</keyword>
<dbReference type="PROSITE" id="PS50026">
    <property type="entry name" value="EGF_3"/>
    <property type="match status" value="1"/>
</dbReference>
<dbReference type="InterPro" id="IPR016186">
    <property type="entry name" value="C-type_lectin-like/link_sf"/>
</dbReference>
<dbReference type="SUPFAM" id="SSF56436">
    <property type="entry name" value="C-type lectin-like"/>
    <property type="match status" value="3"/>
</dbReference>
<keyword evidence="4" id="KW-0272">Extracellular matrix</keyword>
<keyword evidence="10" id="KW-0677">Repeat</keyword>
<dbReference type="PROSITE" id="PS50835">
    <property type="entry name" value="IG_LIKE"/>
    <property type="match status" value="1"/>
</dbReference>
<dbReference type="CDD" id="cd03520">
    <property type="entry name" value="Link_domain_CSPGs_modules_2_4"/>
    <property type="match status" value="1"/>
</dbReference>
<feature type="disulfide bond" evidence="21">
    <location>
        <begin position="203"/>
        <end position="224"/>
    </location>
</feature>
<evidence type="ECO:0000256" key="15">
    <source>
        <dbReference type="ARBA" id="ARBA00023319"/>
    </source>
</evidence>
<comment type="subcellular location">
    <subcellularLocation>
        <location evidence="1">Secreted</location>
        <location evidence="1">Extracellular space</location>
        <location evidence="1">Extracellular matrix</location>
    </subcellularLocation>
</comment>
<dbReference type="InterPro" id="IPR003006">
    <property type="entry name" value="Ig/MHC_CS"/>
</dbReference>
<evidence type="ECO:0000259" key="26">
    <source>
        <dbReference type="PROSITE" id="PS50835"/>
    </source>
</evidence>
<dbReference type="SUPFAM" id="SSF48726">
    <property type="entry name" value="Immunoglobulin"/>
    <property type="match status" value="1"/>
</dbReference>
<evidence type="ECO:0000259" key="25">
    <source>
        <dbReference type="PROSITE" id="PS50041"/>
    </source>
</evidence>
<dbReference type="SUPFAM" id="SSF57196">
    <property type="entry name" value="EGF/Laminin"/>
    <property type="match status" value="1"/>
</dbReference>
<feature type="region of interest" description="Disordered" evidence="22">
    <location>
        <begin position="840"/>
        <end position="902"/>
    </location>
</feature>
<dbReference type="AlphaFoldDB" id="A0A212CFM0"/>
<feature type="compositionally biased region" description="Basic and acidic residues" evidence="22">
    <location>
        <begin position="448"/>
        <end position="463"/>
    </location>
</feature>
<dbReference type="Proteomes" id="UP000242450">
    <property type="component" value="Chromosome 20"/>
</dbReference>
<dbReference type="Pfam" id="PF07686">
    <property type="entry name" value="V-set"/>
    <property type="match status" value="1"/>
</dbReference>
<evidence type="ECO:0000256" key="2">
    <source>
        <dbReference type="ARBA" id="ARBA00006838"/>
    </source>
</evidence>
<feature type="signal peptide" evidence="23">
    <location>
        <begin position="1"/>
        <end position="22"/>
    </location>
</feature>
<dbReference type="SMART" id="SM00181">
    <property type="entry name" value="EGF"/>
    <property type="match status" value="1"/>
</dbReference>
<dbReference type="Gene3D" id="2.10.25.10">
    <property type="entry name" value="Laminin"/>
    <property type="match status" value="1"/>
</dbReference>
<comment type="caution">
    <text evidence="19">Lacks conserved residue(s) required for the propagation of feature annotation.</text>
</comment>
<evidence type="ECO:0000256" key="1">
    <source>
        <dbReference type="ARBA" id="ARBA00004498"/>
    </source>
</evidence>
<comment type="function">
    <text evidence="17">May play a role in the terminally differentiating and the adult nervous system during postnatal development. Could stabilize interactions between hyaluronan (HA) and brain proteoglycans.</text>
</comment>
<dbReference type="PRINTS" id="PR01265">
    <property type="entry name" value="LINKMODULE"/>
</dbReference>
<evidence type="ECO:0000256" key="17">
    <source>
        <dbReference type="ARBA" id="ARBA00058486"/>
    </source>
</evidence>
<evidence type="ECO:0000256" key="10">
    <source>
        <dbReference type="ARBA" id="ARBA00022737"/>
    </source>
</evidence>
<keyword evidence="3" id="KW-0964">Secreted</keyword>
<dbReference type="InterPro" id="IPR000538">
    <property type="entry name" value="Link_dom"/>
</dbReference>
<dbReference type="SMART" id="SM00406">
    <property type="entry name" value="IGv"/>
    <property type="match status" value="1"/>
</dbReference>
<protein>
    <recommendedName>
        <fullName evidence="16">Brevican core protein</fullName>
    </recommendedName>
</protein>
<evidence type="ECO:0000259" key="27">
    <source>
        <dbReference type="PROSITE" id="PS50923"/>
    </source>
</evidence>
<dbReference type="InterPro" id="IPR035976">
    <property type="entry name" value="Sushi/SCR/CCP_sf"/>
</dbReference>
<feature type="domain" description="Sushi" evidence="27">
    <location>
        <begin position="794"/>
        <end position="856"/>
    </location>
</feature>
<dbReference type="Pfam" id="PF00008">
    <property type="entry name" value="EGF"/>
    <property type="match status" value="1"/>
</dbReference>
<dbReference type="InterPro" id="IPR050691">
    <property type="entry name" value="Hyaluronan_bind_Proteoglycan"/>
</dbReference>
<evidence type="ECO:0000313" key="29">
    <source>
        <dbReference type="EMBL" id="OWK04787.1"/>
    </source>
</evidence>
<feature type="domain" description="C-type lectin" evidence="25">
    <location>
        <begin position="725"/>
        <end position="790"/>
    </location>
</feature>
<dbReference type="Gene3D" id="2.10.70.10">
    <property type="entry name" value="Complement Module, domain 1"/>
    <property type="match status" value="1"/>
</dbReference>
<dbReference type="SMART" id="SM00445">
    <property type="entry name" value="LINK"/>
    <property type="match status" value="2"/>
</dbReference>
<name>A0A212CFM0_CEREH</name>
<dbReference type="InterPro" id="IPR013783">
    <property type="entry name" value="Ig-like_fold"/>
</dbReference>
<feature type="region of interest" description="Disordered" evidence="22">
    <location>
        <begin position="689"/>
        <end position="708"/>
    </location>
</feature>
<evidence type="ECO:0000259" key="28">
    <source>
        <dbReference type="PROSITE" id="PS50963"/>
    </source>
</evidence>
<dbReference type="GO" id="GO:0030246">
    <property type="term" value="F:carbohydrate binding"/>
    <property type="evidence" value="ECO:0007669"/>
    <property type="project" value="UniProtKB-KW"/>
</dbReference>
<evidence type="ECO:0000256" key="9">
    <source>
        <dbReference type="ARBA" id="ARBA00022734"/>
    </source>
</evidence>
<feature type="compositionally biased region" description="Basic and acidic residues" evidence="22">
    <location>
        <begin position="850"/>
        <end position="861"/>
    </location>
</feature>
<evidence type="ECO:0000256" key="5">
    <source>
        <dbReference type="ARBA" id="ARBA00022536"/>
    </source>
</evidence>
<reference evidence="29 30" key="1">
    <citation type="journal article" date="2018" name="Mol. Genet. Genomics">
        <title>The red deer Cervus elaphus genome CerEla1.0: sequencing, annotating, genes, and chromosomes.</title>
        <authorList>
            <person name="Bana N.A."/>
            <person name="Nyiri A."/>
            <person name="Nagy J."/>
            <person name="Frank K."/>
            <person name="Nagy T."/>
            <person name="Steger V."/>
            <person name="Schiller M."/>
            <person name="Lakatos P."/>
            <person name="Sugar L."/>
            <person name="Horn P."/>
            <person name="Barta E."/>
            <person name="Orosz L."/>
        </authorList>
    </citation>
    <scope>NUCLEOTIDE SEQUENCE [LARGE SCALE GENOMIC DNA]</scope>
    <source>
        <strain evidence="29">Hungarian</strain>
    </source>
</reference>
<evidence type="ECO:0000256" key="18">
    <source>
        <dbReference type="ARBA" id="ARBA00064526"/>
    </source>
</evidence>
<sequence length="902" mass="97179">MAPLFLPLLATLVLAWIPAALADALEGDSSEDRAFRVRIAGDAPLQGVLGGALTIPCHVHYLRPSPSRRAAQGSPRVKWTFLSGGREAEVLVARGLRVKVSEAYRFRVALPAYPASLTDVSLVLSELRPNDSGIYRCEVQHGIDDSSDAVEVKVKGVVFLYREGSARYAFSFAGAQEACARIGARIATPEQLYAAYLGGYEQCDAGWLSDQTVRYPIQTPREACYGDMDGFPGVRNYGVVDPDDLYDVYCYAEELNGELFLGAPPDKLTLEEARTYCQERGAKIATTGQLYAAWDGGLDRCSPGWLADGSVRYPIVTPSQRCGGGLPGVKTLFLFPNQTGFPNKHSRFNVYCFRDPAQPSAIPEATNPASDLASDALEAIVTVTETLEELKLPQEAVESESRGAIYSMPVIEDGGGGSFTPEDPAEAPRTLLEFETQSIVPPLGSSEEEGKVLEQEEKYRGEEEKEEEEEEDEVEDEALWAWPSELSSLDPEAPLPTEPAPEESLTQASPPVRAGLQPGASPPPYDEPEAPRPPRVLGPPTKTLPTPREGNLASPPPSTPVRAREIEEETGGPELSGAPRGESEEAGSSEDAPSLLPATQAPGDTRDLETPSEENSRRTVPAGTSVRAQPVLPTDSASRGGVAVAPSSGDCVPSPCHNGGTCLEEEEGVRCLCLPGYGGDLCDASTSAAPVGTPSRAPATSTFLPEGAGRRQRTSAGYRYREYQWIGLNDRTIEGDFLWSDGVPLLYENWNPGQPDSYFLSGENCVVMVWHDQGQWSDVPCNYHLSYTCKMGLVSCGPPPELPLAEVFGRPRLRYEVDTVLRYRCREGLTQRNLPLIRCQEDGSSSAPNRDPRRTSEEARGALEGTAEPPSQSCSRSLKGKAPGGTALCHQPTKTHAVPPGG</sequence>
<dbReference type="InterPro" id="IPR016187">
    <property type="entry name" value="CTDL_fold"/>
</dbReference>
<dbReference type="PROSITE" id="PS00615">
    <property type="entry name" value="C_TYPE_LECTIN_1"/>
    <property type="match status" value="1"/>
</dbReference>
<feature type="domain" description="EGF-like" evidence="24">
    <location>
        <begin position="647"/>
        <end position="683"/>
    </location>
</feature>
<dbReference type="SMART" id="SM00409">
    <property type="entry name" value="IG"/>
    <property type="match status" value="1"/>
</dbReference>
<dbReference type="GO" id="GO:0007155">
    <property type="term" value="P:cell adhesion"/>
    <property type="evidence" value="ECO:0007669"/>
    <property type="project" value="InterPro"/>
</dbReference>
<dbReference type="CDD" id="cd00033">
    <property type="entry name" value="CCP"/>
    <property type="match status" value="1"/>
</dbReference>
<feature type="disulfide bond" evidence="21">
    <location>
        <begin position="301"/>
        <end position="322"/>
    </location>
</feature>
<comment type="caution">
    <text evidence="29">The sequence shown here is derived from an EMBL/GenBank/DDBJ whole genome shotgun (WGS) entry which is preliminary data.</text>
</comment>
<dbReference type="InterPro" id="IPR001304">
    <property type="entry name" value="C-type_lectin-like"/>
</dbReference>
<evidence type="ECO:0000259" key="24">
    <source>
        <dbReference type="PROSITE" id="PS50026"/>
    </source>
</evidence>
<dbReference type="PROSITE" id="PS00290">
    <property type="entry name" value="IG_MHC"/>
    <property type="match status" value="1"/>
</dbReference>
<dbReference type="PROSITE" id="PS50923">
    <property type="entry name" value="SUSHI"/>
    <property type="match status" value="1"/>
</dbReference>
<feature type="domain" description="Ig-like" evidence="26">
    <location>
        <begin position="50"/>
        <end position="155"/>
    </location>
</feature>
<feature type="region of interest" description="Disordered" evidence="22">
    <location>
        <begin position="438"/>
        <end position="651"/>
    </location>
</feature>
<feature type="disulfide bond" evidence="20">
    <location>
        <begin position="796"/>
        <end position="839"/>
    </location>
</feature>
<keyword evidence="12 19" id="KW-1015">Disulfide bond</keyword>
<evidence type="ECO:0000256" key="6">
    <source>
        <dbReference type="ARBA" id="ARBA00022553"/>
    </source>
</evidence>
<keyword evidence="30" id="KW-1185">Reference proteome</keyword>
<organism evidence="29 30">
    <name type="scientific">Cervus elaphus hippelaphus</name>
    <name type="common">European red deer</name>
    <dbReference type="NCBI Taxonomy" id="46360"/>
    <lineage>
        <taxon>Eukaryota</taxon>
        <taxon>Metazoa</taxon>
        <taxon>Chordata</taxon>
        <taxon>Craniata</taxon>
        <taxon>Vertebrata</taxon>
        <taxon>Euteleostomi</taxon>
        <taxon>Mammalia</taxon>
        <taxon>Eutheria</taxon>
        <taxon>Laurasiatheria</taxon>
        <taxon>Artiodactyla</taxon>
        <taxon>Ruminantia</taxon>
        <taxon>Pecora</taxon>
        <taxon>Cervidae</taxon>
        <taxon>Cervinae</taxon>
        <taxon>Cervus</taxon>
    </lineage>
</organism>
<feature type="domain" description="Link" evidence="28">
    <location>
        <begin position="157"/>
        <end position="252"/>
    </location>
</feature>
<dbReference type="CDD" id="cd00054">
    <property type="entry name" value="EGF_CA"/>
    <property type="match status" value="1"/>
</dbReference>
<keyword evidence="13" id="KW-0325">Glycoprotein</keyword>
<evidence type="ECO:0000256" key="3">
    <source>
        <dbReference type="ARBA" id="ARBA00022525"/>
    </source>
</evidence>
<dbReference type="InterPro" id="IPR018378">
    <property type="entry name" value="C-type_lectin_CS"/>
</dbReference>
<evidence type="ECO:0000256" key="13">
    <source>
        <dbReference type="ARBA" id="ARBA00023180"/>
    </source>
</evidence>
<dbReference type="InterPro" id="IPR013106">
    <property type="entry name" value="Ig_V-set"/>
</dbReference>
<dbReference type="PANTHER" id="PTHR22804">
    <property type="entry name" value="AGGRECAN/VERSICAN PROTEOGLYCAN"/>
    <property type="match status" value="1"/>
</dbReference>
<dbReference type="PROSITE" id="PS50041">
    <property type="entry name" value="C_TYPE_LECTIN_2"/>
    <property type="match status" value="1"/>
</dbReference>
<evidence type="ECO:0000256" key="11">
    <source>
        <dbReference type="ARBA" id="ARBA00022974"/>
    </source>
</evidence>
<dbReference type="Pfam" id="PF00059">
    <property type="entry name" value="Lectin_C"/>
    <property type="match status" value="1"/>
</dbReference>
<dbReference type="InterPro" id="IPR036179">
    <property type="entry name" value="Ig-like_dom_sf"/>
</dbReference>
<evidence type="ECO:0000256" key="12">
    <source>
        <dbReference type="ARBA" id="ARBA00023157"/>
    </source>
</evidence>
<evidence type="ECO:0000256" key="4">
    <source>
        <dbReference type="ARBA" id="ARBA00022530"/>
    </source>
</evidence>
<dbReference type="Gene3D" id="3.10.100.10">
    <property type="entry name" value="Mannose-Binding Protein A, subunit A"/>
    <property type="match status" value="3"/>
</dbReference>
<dbReference type="GO" id="GO:0007417">
    <property type="term" value="P:central nervous system development"/>
    <property type="evidence" value="ECO:0007669"/>
    <property type="project" value="TreeGrafter"/>
</dbReference>
<dbReference type="CDD" id="cd03517">
    <property type="entry name" value="Link_domain_CSPGs_modules_1_3"/>
    <property type="match status" value="1"/>
</dbReference>
<dbReference type="GO" id="GO:0001501">
    <property type="term" value="P:skeletal system development"/>
    <property type="evidence" value="ECO:0007669"/>
    <property type="project" value="TreeGrafter"/>
</dbReference>
<dbReference type="GO" id="GO:0072534">
    <property type="term" value="C:perineuronal net"/>
    <property type="evidence" value="ECO:0007669"/>
    <property type="project" value="TreeGrafter"/>
</dbReference>
<keyword evidence="6" id="KW-0597">Phosphoprotein</keyword>
<comment type="similarity">
    <text evidence="2">Belongs to the aggrecan/versican proteoglycan family.</text>
</comment>
<keyword evidence="15" id="KW-0393">Immunoglobulin domain</keyword>
<feature type="chain" id="PRO_5012577966" description="Brevican core protein" evidence="23">
    <location>
        <begin position="23"/>
        <end position="902"/>
    </location>
</feature>
<evidence type="ECO:0000256" key="7">
    <source>
        <dbReference type="ARBA" id="ARBA00022659"/>
    </source>
</evidence>
<dbReference type="PROSITE" id="PS01241">
    <property type="entry name" value="LINK_1"/>
    <property type="match status" value="1"/>
</dbReference>
<feature type="compositionally biased region" description="Acidic residues" evidence="22">
    <location>
        <begin position="464"/>
        <end position="478"/>
    </location>
</feature>
<proteinExistence type="inferred from homology"/>
<evidence type="ECO:0000256" key="19">
    <source>
        <dbReference type="PROSITE-ProRule" id="PRU00076"/>
    </source>
</evidence>
<feature type="domain" description="Link" evidence="28">
    <location>
        <begin position="257"/>
        <end position="354"/>
    </location>
</feature>
<dbReference type="FunFam" id="2.60.40.10:FF:000698">
    <property type="entry name" value="brevican core protein"/>
    <property type="match status" value="1"/>
</dbReference>
<accession>A0A212CFM0</accession>
<dbReference type="FunFam" id="3.10.100.10:FF:000002">
    <property type="entry name" value="Hyaluronan proteoglycan link protein 1"/>
    <property type="match status" value="1"/>
</dbReference>
<dbReference type="PROSITE" id="PS50963">
    <property type="entry name" value="LINK_2"/>
    <property type="match status" value="2"/>
</dbReference>
<dbReference type="SMART" id="SM00034">
    <property type="entry name" value="CLECT"/>
    <property type="match status" value="1"/>
</dbReference>
<dbReference type="PANTHER" id="PTHR22804:SF41">
    <property type="entry name" value="BREVICAN CORE PROTEIN"/>
    <property type="match status" value="1"/>
</dbReference>
<dbReference type="GO" id="GO:0045202">
    <property type="term" value="C:synapse"/>
    <property type="evidence" value="ECO:0007669"/>
    <property type="project" value="TreeGrafter"/>
</dbReference>
<dbReference type="InterPro" id="IPR003599">
    <property type="entry name" value="Ig_sub"/>
</dbReference>
<feature type="compositionally biased region" description="Pro residues" evidence="22">
    <location>
        <begin position="520"/>
        <end position="537"/>
    </location>
</feature>
<keyword evidence="9" id="KW-0430">Lectin</keyword>